<evidence type="ECO:0000313" key="3">
    <source>
        <dbReference type="Proteomes" id="UP001631957"/>
    </source>
</evidence>
<name>A0ABW9HLM3_9ACTN</name>
<gene>
    <name evidence="2" type="ORF">ACKI18_03685</name>
</gene>
<dbReference type="Proteomes" id="UP001631957">
    <property type="component" value="Unassembled WGS sequence"/>
</dbReference>
<evidence type="ECO:0000256" key="1">
    <source>
        <dbReference type="SAM" id="MobiDB-lite"/>
    </source>
</evidence>
<sequence>MADDIPTVLRARLVVSYQACALSDLARGAVPIAGDGDGALLAEAAGILAAARHLLEAAVVHERLAGAGWDAIGAALGLSPRAARVRFALAEAALHDQLRRPEAPDTPRAPQLPSYVLQEPLEAAADLDDWVLRHADGDETPGTAPVSGALSRTPCQPGASG</sequence>
<comment type="caution">
    <text evidence="2">The sequence shown here is derived from an EMBL/GenBank/DDBJ whole genome shotgun (WGS) entry which is preliminary data.</text>
</comment>
<proteinExistence type="predicted"/>
<keyword evidence="3" id="KW-1185">Reference proteome</keyword>
<reference evidence="2 3" key="1">
    <citation type="submission" date="2024-12" db="EMBL/GenBank/DDBJ databases">
        <title>Forecasting of Potato common scab and diversities of Pathogenic streptomyces spp. in china.</title>
        <authorList>
            <person name="Handique U."/>
            <person name="Wu J."/>
        </authorList>
    </citation>
    <scope>NUCLEOTIDE SEQUENCE [LARGE SCALE GENOMIC DNA]</scope>
    <source>
        <strain evidence="2 3">ZRIMU1530</strain>
    </source>
</reference>
<accession>A0ABW9HLM3</accession>
<organism evidence="2 3">
    <name type="scientific">Streptomyces niveiscabiei</name>
    <dbReference type="NCBI Taxonomy" id="164115"/>
    <lineage>
        <taxon>Bacteria</taxon>
        <taxon>Bacillati</taxon>
        <taxon>Actinomycetota</taxon>
        <taxon>Actinomycetes</taxon>
        <taxon>Kitasatosporales</taxon>
        <taxon>Streptomycetaceae</taxon>
        <taxon>Streptomyces</taxon>
    </lineage>
</organism>
<dbReference type="RefSeq" id="WP_240553732.1">
    <property type="nucleotide sequence ID" value="NZ_JBJVNI010000002.1"/>
</dbReference>
<evidence type="ECO:0000313" key="2">
    <source>
        <dbReference type="EMBL" id="MFM9607808.1"/>
    </source>
</evidence>
<feature type="region of interest" description="Disordered" evidence="1">
    <location>
        <begin position="134"/>
        <end position="161"/>
    </location>
</feature>
<dbReference type="EMBL" id="JBJVNI010000002">
    <property type="protein sequence ID" value="MFM9607808.1"/>
    <property type="molecule type" value="Genomic_DNA"/>
</dbReference>
<protein>
    <submittedName>
        <fullName evidence="2">Uncharacterized protein</fullName>
    </submittedName>
</protein>